<evidence type="ECO:0000256" key="2">
    <source>
        <dbReference type="ARBA" id="ARBA00022692"/>
    </source>
</evidence>
<dbReference type="GO" id="GO:0005886">
    <property type="term" value="C:plasma membrane"/>
    <property type="evidence" value="ECO:0007669"/>
    <property type="project" value="InterPro"/>
</dbReference>
<evidence type="ECO:0000256" key="4">
    <source>
        <dbReference type="ARBA" id="ARBA00023136"/>
    </source>
</evidence>
<gene>
    <name evidence="7" type="primary">tamB</name>
    <name evidence="7" type="ORF">LOKO_01894</name>
</gene>
<dbReference type="PANTHER" id="PTHR36985">
    <property type="entry name" value="TRANSLOCATION AND ASSEMBLY MODULE SUBUNIT TAMB"/>
    <property type="match status" value="1"/>
</dbReference>
<organism evidence="7 8">
    <name type="scientific">Halomonas chromatireducens</name>
    <dbReference type="NCBI Taxonomy" id="507626"/>
    <lineage>
        <taxon>Bacteria</taxon>
        <taxon>Pseudomonadati</taxon>
        <taxon>Pseudomonadota</taxon>
        <taxon>Gammaproteobacteria</taxon>
        <taxon>Oceanospirillales</taxon>
        <taxon>Halomonadaceae</taxon>
        <taxon>Halomonas</taxon>
    </lineage>
</organism>
<evidence type="ECO:0000313" key="8">
    <source>
        <dbReference type="Proteomes" id="UP000063387"/>
    </source>
</evidence>
<dbReference type="PATRIC" id="fig|507626.3.peg.1890"/>
<evidence type="ECO:0000259" key="6">
    <source>
        <dbReference type="Pfam" id="PF04357"/>
    </source>
</evidence>
<evidence type="ECO:0000256" key="5">
    <source>
        <dbReference type="SAM" id="Phobius"/>
    </source>
</evidence>
<dbReference type="Pfam" id="PF04357">
    <property type="entry name" value="TamB"/>
    <property type="match status" value="1"/>
</dbReference>
<evidence type="ECO:0000256" key="3">
    <source>
        <dbReference type="ARBA" id="ARBA00022989"/>
    </source>
</evidence>
<name>A0A0X8HE51_9GAMM</name>
<feature type="domain" description="Translocation and assembly module TamB C-terminal" evidence="6">
    <location>
        <begin position="1084"/>
        <end position="1438"/>
    </location>
</feature>
<evidence type="ECO:0000256" key="1">
    <source>
        <dbReference type="ARBA" id="ARBA00004167"/>
    </source>
</evidence>
<keyword evidence="3 5" id="KW-1133">Transmembrane helix</keyword>
<reference evidence="7 8" key="2">
    <citation type="submission" date="2016-02" db="EMBL/GenBank/DDBJ databases">
        <authorList>
            <person name="Wen L."/>
            <person name="He K."/>
            <person name="Yang H."/>
        </authorList>
    </citation>
    <scope>NUCLEOTIDE SEQUENCE [LARGE SCALE GENOMIC DNA]</scope>
    <source>
        <strain evidence="7 8">AGD 8-3</strain>
    </source>
</reference>
<keyword evidence="2 5" id="KW-0812">Transmembrane</keyword>
<dbReference type="PANTHER" id="PTHR36985:SF1">
    <property type="entry name" value="TRANSLOCATION AND ASSEMBLY MODULE SUBUNIT TAMB"/>
    <property type="match status" value="1"/>
</dbReference>
<dbReference type="InterPro" id="IPR007452">
    <property type="entry name" value="TamB_C"/>
</dbReference>
<sequence length="1451" mass="156271">MAPSFRHRPGILRTRLLLWSLLRLFILLPLWLLGLVLLALGLALSPWGAGLLLEQGAERGFYQLEDAEGAPLDRLVLHGLELEAGPARVSLRRLDLAWADDCLLRGKLCIEHLAVEGARIHLKAGGPAAEREAEREPAGDIRLPFPVEIRALSLIDVELELADGTRVVFDDFSSAARASASELELLSTRLEGLRVSLPASPGTELAPAITEEGRQRLSAPAIDAAIELADTPPRTLEAGEEDTGATRQPIHLPLSVTAPDLQVVDTAVELGDGTRIELDTFTSGIEAAESHLDLLPTRLAGLRIRLPLSPGAQLALEENDTDAQRLSAETIDATLALASPLPAAVVAEVDAILALTQRERIGLPEIHLPLSVSMPHLRLEEVEFTGPVDYAIRHLTLGLEASGQEVEVTSLDLATLDADAHLSARVTLRGDYPLTARLRTTLWLPEIMPELAGQRLELLLSGSLGDLEAELAATGPVKAELRARFDALEPTLPFTASLESDLIQWPLPMRLATEVPEDEEDVLVDPFLIEDLSLRLSGSLLDYSAALSMQVEGPEIPRTRVALSGSGDFEHFSWLPLSLTLGDASLITRGRVDWTDGVDVGAVIRLDNIDPGTFTDATDGRLSGDIEVAFAQGLHGWQLDVPRLDISGELQSLPMSLQARLSGDSEMRWEIDRFEFRQADNRLSASGAVTEQSMSLDGEIDLPNLSNLHDDLTGSLAGQFTTSGSLEAPQIDIELLGDSLAFSDNRLESLGLSGSVRGLDDPALDLRLDIENLNAGGQRFSEISLLLDGHLSDHALTLDAIAGRGMPLSQASMVLEGGLSQDRQRYTGSIHPLEVSAEYGDIRLDEPLSFSADLETGSARVQPFCLSREQGGSICLDETLQASAESGDASLSVRGLPMELLDEWLPEEWRATGQTDMNLQAQWRRGGAQWRLQSDLESDLSLHGMDIYGQPWSLPATQLRVNVDASQQRVDLELDLSLADAGRVQLRVGQDDPAGDGALEGTLTLDTLDLSRYRTLAAGMDTLEGVIDGRVDISGTGQSPQLNGALELSGLEASGMDIPLIIVDGRIRVEFDGETARIMGYVESDEGRLVINGDAAWPSPDDWRIGIDLDGTRQPLLVTMPEFGRLRIAPDLRVRIDPTQLQVRGAVQVPWARLEIGDTPPAAVSPSPDEIIITRRDDARARRTAELEEEAGADEAATVALQQAGMSLDVRIDLNLGPDMQFEARGLETGLRGTLQVRQQDGPVQLFGDVILTDGRFRAFGQDLMIRQGQLLFSGPPDQPLLDFEAIRNPDLTDDGVIAGLRVSGFAAEPALEIFSEPAMDEASALSYLLRGRAPRDGDADGALTAALVGLTLGQTGGAVGAIGQAFGIDDLALETAGMGDESQVVVTGYLTEDLRISYGVGIFSPIAELTLRYTLWRNLYVQAVSGAAQAVDLVYTFSRPGQPPQLDSGP</sequence>
<protein>
    <submittedName>
        <fullName evidence="7">Translocation and assembly module TamB</fullName>
    </submittedName>
</protein>
<reference evidence="7 8" key="1">
    <citation type="journal article" date="2016" name="Genome Announc.">
        <title>Draft Genome Sequence of 'Halomonas chromatireducens' Strain AGD 8-3, a Haloalkaliphilic Chromate- and Selenite-Reducing Gammaproteobacterium.</title>
        <authorList>
            <person name="Sharko F.S."/>
            <person name="Shapovalova A.A."/>
            <person name="Tsygankova S.V."/>
            <person name="Komova A.V."/>
            <person name="Boulygina E.S."/>
            <person name="Teslyuk A.B."/>
            <person name="Gotovtsev P.M."/>
            <person name="Namsaraev Z.B."/>
            <person name="Khijniak T.V."/>
            <person name="Nedoluzhko A.V."/>
            <person name="Vasilov R.G."/>
        </authorList>
    </citation>
    <scope>NUCLEOTIDE SEQUENCE [LARGE SCALE GENOMIC DNA]</scope>
    <source>
        <strain evidence="7 8">AGD 8-3</strain>
    </source>
</reference>
<dbReference type="Proteomes" id="UP000063387">
    <property type="component" value="Chromosome"/>
</dbReference>
<comment type="subcellular location">
    <subcellularLocation>
        <location evidence="1">Membrane</location>
        <topology evidence="1">Single-pass membrane protein</topology>
    </subcellularLocation>
</comment>
<accession>A0A0X8HE51</accession>
<dbReference type="KEGG" id="hco:LOKO_01894"/>
<feature type="transmembrane region" description="Helical" evidence="5">
    <location>
        <begin position="21"/>
        <end position="44"/>
    </location>
</feature>
<dbReference type="GO" id="GO:0097347">
    <property type="term" value="C:TAM protein secretion complex"/>
    <property type="evidence" value="ECO:0007669"/>
    <property type="project" value="TreeGrafter"/>
</dbReference>
<dbReference type="GO" id="GO:0009306">
    <property type="term" value="P:protein secretion"/>
    <property type="evidence" value="ECO:0007669"/>
    <property type="project" value="InterPro"/>
</dbReference>
<evidence type="ECO:0000313" key="7">
    <source>
        <dbReference type="EMBL" id="AMD00962.1"/>
    </source>
</evidence>
<dbReference type="RefSeq" id="WP_235588830.1">
    <property type="nucleotide sequence ID" value="NZ_CP014226.1"/>
</dbReference>
<dbReference type="STRING" id="507626.LOKO_01894"/>
<dbReference type="EMBL" id="CP014226">
    <property type="protein sequence ID" value="AMD00962.1"/>
    <property type="molecule type" value="Genomic_DNA"/>
</dbReference>
<proteinExistence type="predicted"/>
<keyword evidence="4 5" id="KW-0472">Membrane</keyword>
<keyword evidence="8" id="KW-1185">Reference proteome</keyword>